<dbReference type="InterPro" id="IPR003594">
    <property type="entry name" value="HATPase_dom"/>
</dbReference>
<dbReference type="KEGG" id="sutt:SUTMEG_12970"/>
<dbReference type="EMBL" id="AP018786">
    <property type="protein sequence ID" value="BBF23406.1"/>
    <property type="molecule type" value="Genomic_DNA"/>
</dbReference>
<accession>A0A2Z6IF67</accession>
<dbReference type="SMART" id="SM00387">
    <property type="entry name" value="HATPase_c"/>
    <property type="match status" value="1"/>
</dbReference>
<dbReference type="PANTHER" id="PTHR43065">
    <property type="entry name" value="SENSOR HISTIDINE KINASE"/>
    <property type="match status" value="1"/>
</dbReference>
<organism evidence="4 5">
    <name type="scientific">Sutterella megalosphaeroides</name>
    <dbReference type="NCBI Taxonomy" id="2494234"/>
    <lineage>
        <taxon>Bacteria</taxon>
        <taxon>Pseudomonadati</taxon>
        <taxon>Pseudomonadota</taxon>
        <taxon>Betaproteobacteria</taxon>
        <taxon>Burkholderiales</taxon>
        <taxon>Sutterellaceae</taxon>
        <taxon>Sutterella</taxon>
    </lineage>
</organism>
<gene>
    <name evidence="4" type="ORF">SUTMEG_12970</name>
</gene>
<evidence type="ECO:0000313" key="5">
    <source>
        <dbReference type="Proteomes" id="UP000271003"/>
    </source>
</evidence>
<keyword evidence="2" id="KW-0472">Membrane</keyword>
<reference evidence="4 5" key="1">
    <citation type="journal article" date="2018" name="Int. J. Syst. Evol. Microbiol.">
        <title>Mesosutterella multiformis gen. nov., sp. nov., a member of the family Sutterellaceae and Sutterella megalosphaeroides sp. nov., isolated from human faeces.</title>
        <authorList>
            <person name="Sakamoto M."/>
            <person name="Ikeyama N."/>
            <person name="Kunihiro T."/>
            <person name="Iino T."/>
            <person name="Yuki M."/>
            <person name="Ohkuma M."/>
        </authorList>
    </citation>
    <scope>NUCLEOTIDE SEQUENCE [LARGE SCALE GENOMIC DNA]</scope>
    <source>
        <strain evidence="4 5">6FBBBH3</strain>
    </source>
</reference>
<evidence type="ECO:0000256" key="1">
    <source>
        <dbReference type="SAM" id="MobiDB-lite"/>
    </source>
</evidence>
<name>A0A2Z6IF67_9BURK</name>
<proteinExistence type="predicted"/>
<dbReference type="PROSITE" id="PS50109">
    <property type="entry name" value="HIS_KIN"/>
    <property type="match status" value="1"/>
</dbReference>
<dbReference type="Pfam" id="PF02518">
    <property type="entry name" value="HATPase_c"/>
    <property type="match status" value="1"/>
</dbReference>
<protein>
    <recommendedName>
        <fullName evidence="3">Histidine kinase domain-containing protein</fullName>
    </recommendedName>
</protein>
<evidence type="ECO:0000256" key="2">
    <source>
        <dbReference type="SAM" id="Phobius"/>
    </source>
</evidence>
<keyword evidence="5" id="KW-1185">Reference proteome</keyword>
<dbReference type="Proteomes" id="UP000271003">
    <property type="component" value="Chromosome"/>
</dbReference>
<keyword evidence="2" id="KW-0812">Transmembrane</keyword>
<sequence length="689" mass="75135">MKRTEKHTNRTNNNAYGSRADGAGFLFRRFKPFERSALGVAIALVLGLEAAAGSVPVAAAESSVLSPVIDKELPPDPPPGTRVRVGVLQFEQESSYGPTLDNIQEDLINYLKRATTGLDIVAVPYDSSARLKAAVARHEVEFFLASSGLYVELQRYGVRDIGTLVLAQMPDPNQCVAGVMVARADRSDITDLASLKGKRAFSTDAANFMTYQSNLGAIAAAGFDPDTFFSSVVFTHNRPKAVLEAVLDGTGDVGLLRACMPEALVAKNPAWKGKFKVVNQQETPAGKRLGCAFSTDLYPGWTFAVSNHTPAVITRHMATALLALAPEDTQGGYTISFATDFERVNDVFKRLRIGPYAYLRDWTVERVVATYWPVMMLFLAGLLLWALHAWRLERLVAKRTAALARALRREKEASELARTTSEKLTRLERVGMIGKLSSVFAHEFVQPLSAMRYSARSLGKLMARETVDKPLADRCLKELTEQLKLATSIIERVRSYAKEGADRSKPVDLAALVEDVRREMTESRRLKRDVVVAGATPPGQRLLVAGDGVELRVLLMNLFKNAEEALSAAGLSEPIEVSIGRPEGEDVREPNETNEGQEAKETTETSEANAPEGAVLRLVVRNGGARLTEAQLAELSEPLATTKERGLGLGLLLCKSIAEVHRASIRFEAPKEGGVRVTIDFPAFEGGAR</sequence>
<dbReference type="Gene3D" id="1.10.287.130">
    <property type="match status" value="1"/>
</dbReference>
<feature type="transmembrane region" description="Helical" evidence="2">
    <location>
        <begin position="370"/>
        <end position="390"/>
    </location>
</feature>
<dbReference type="AlphaFoldDB" id="A0A2Z6IF67"/>
<dbReference type="InterPro" id="IPR005467">
    <property type="entry name" value="His_kinase_dom"/>
</dbReference>
<dbReference type="Gene3D" id="3.40.190.10">
    <property type="entry name" value="Periplasmic binding protein-like II"/>
    <property type="match status" value="1"/>
</dbReference>
<feature type="region of interest" description="Disordered" evidence="1">
    <location>
        <begin position="581"/>
        <end position="612"/>
    </location>
</feature>
<dbReference type="PANTHER" id="PTHR43065:SF42">
    <property type="entry name" value="TWO-COMPONENT SENSOR PPRA"/>
    <property type="match status" value="1"/>
</dbReference>
<dbReference type="SUPFAM" id="SSF55874">
    <property type="entry name" value="ATPase domain of HSP90 chaperone/DNA topoisomerase II/histidine kinase"/>
    <property type="match status" value="1"/>
</dbReference>
<dbReference type="Pfam" id="PF12974">
    <property type="entry name" value="Phosphonate-bd"/>
    <property type="match status" value="1"/>
</dbReference>
<dbReference type="InterPro" id="IPR036890">
    <property type="entry name" value="HATPase_C_sf"/>
</dbReference>
<evidence type="ECO:0000259" key="3">
    <source>
        <dbReference type="PROSITE" id="PS50109"/>
    </source>
</evidence>
<feature type="compositionally biased region" description="Basic and acidic residues" evidence="1">
    <location>
        <begin position="582"/>
        <end position="603"/>
    </location>
</feature>
<dbReference type="Gene3D" id="3.30.565.10">
    <property type="entry name" value="Histidine kinase-like ATPase, C-terminal domain"/>
    <property type="match status" value="1"/>
</dbReference>
<evidence type="ECO:0000313" key="4">
    <source>
        <dbReference type="EMBL" id="BBF23406.1"/>
    </source>
</evidence>
<dbReference type="SUPFAM" id="SSF53850">
    <property type="entry name" value="Periplasmic binding protein-like II"/>
    <property type="match status" value="1"/>
</dbReference>
<feature type="domain" description="Histidine kinase" evidence="3">
    <location>
        <begin position="439"/>
        <end position="685"/>
    </location>
</feature>
<keyword evidence="2" id="KW-1133">Transmembrane helix</keyword>